<protein>
    <submittedName>
        <fullName evidence="1">Uncharacterized protein</fullName>
    </submittedName>
</protein>
<dbReference type="Proteomes" id="UP000244093">
    <property type="component" value="Unassembled WGS sequence"/>
</dbReference>
<evidence type="ECO:0000313" key="3">
    <source>
        <dbReference type="Proteomes" id="UP000244093"/>
    </source>
</evidence>
<proteinExistence type="predicted"/>
<dbReference type="AlphaFoldDB" id="A0A2R7Y2I3"/>
<gene>
    <name evidence="1" type="ORF">B7O98_08705</name>
    <name evidence="2" type="ORF">B7O98_08875</name>
</gene>
<reference evidence="1 3" key="2">
    <citation type="journal article" date="2018" name="Syst. Appl. Microbiol.">
        <title>A new symbiotic nanoarchaeote (Candidatus Nanoclepta minutus) and its host (Zestosphaera tikiterensis gen. nov., sp. nov.) from a New Zealand hot spring.</title>
        <authorList>
            <person name="St John E."/>
            <person name="Liu Y."/>
            <person name="Podar M."/>
            <person name="Stott M.B."/>
            <person name="Meneghin J."/>
            <person name="Chen Z."/>
            <person name="Lagutin K."/>
            <person name="Mitchell K."/>
            <person name="Reysenbach A.L."/>
        </authorList>
    </citation>
    <scope>NUCLEOTIDE SEQUENCE [LARGE SCALE GENOMIC DNA]</scope>
    <source>
        <strain evidence="1">NZ3</strain>
    </source>
</reference>
<dbReference type="EMBL" id="NBVN01000007">
    <property type="protein sequence ID" value="PUA31693.1"/>
    <property type="molecule type" value="Genomic_DNA"/>
</dbReference>
<evidence type="ECO:0000313" key="1">
    <source>
        <dbReference type="EMBL" id="PUA31693.1"/>
    </source>
</evidence>
<accession>A0A2R7Y2I3</accession>
<reference evidence="1" key="1">
    <citation type="submission" date="2017-04" db="EMBL/GenBank/DDBJ databases">
        <authorList>
            <person name="Afonso C.L."/>
            <person name="Miller P.J."/>
            <person name="Scott M.A."/>
            <person name="Spackman E."/>
            <person name="Goraichik I."/>
            <person name="Dimitrov K.M."/>
            <person name="Suarez D.L."/>
            <person name="Swayne D.E."/>
        </authorList>
    </citation>
    <scope>NUCLEOTIDE SEQUENCE</scope>
    <source>
        <strain evidence="1">NZ3</strain>
    </source>
</reference>
<dbReference type="EMBL" id="NBVN01000007">
    <property type="protein sequence ID" value="PUA31726.1"/>
    <property type="molecule type" value="Genomic_DNA"/>
</dbReference>
<comment type="caution">
    <text evidence="1">The sequence shown here is derived from an EMBL/GenBank/DDBJ whole genome shotgun (WGS) entry which is preliminary data.</text>
</comment>
<evidence type="ECO:0000313" key="2">
    <source>
        <dbReference type="EMBL" id="PUA31726.1"/>
    </source>
</evidence>
<organism evidence="1 3">
    <name type="scientific">Zestosphaera tikiterensis</name>
    <dbReference type="NCBI Taxonomy" id="1973259"/>
    <lineage>
        <taxon>Archaea</taxon>
        <taxon>Thermoproteota</taxon>
        <taxon>Thermoprotei</taxon>
        <taxon>Desulfurococcales</taxon>
        <taxon>Desulfurococcaceae</taxon>
        <taxon>Zestosphaera</taxon>
    </lineage>
</organism>
<sequence>MSVRDSQFHNKAIVDEIIGFIAEHYSSFMVEDALFQELRESIKNLSIELYMKYLYECEQVSYTSSCRGGIEKYLNELLRTFYATSNEPVRLGAFRALLHEVYRRVHGSCNHTIIGLQWVTL</sequence>
<name>A0A2R7Y2I3_9CREN</name>